<dbReference type="AlphaFoldDB" id="A0A850P7V9"/>
<dbReference type="Proteomes" id="UP000585665">
    <property type="component" value="Unassembled WGS sequence"/>
</dbReference>
<protein>
    <submittedName>
        <fullName evidence="3">SDR family oxidoreductase</fullName>
    </submittedName>
</protein>
<keyword evidence="4" id="KW-1185">Reference proteome</keyword>
<evidence type="ECO:0000256" key="2">
    <source>
        <dbReference type="ARBA" id="ARBA00023002"/>
    </source>
</evidence>
<evidence type="ECO:0000313" key="4">
    <source>
        <dbReference type="Proteomes" id="UP000585665"/>
    </source>
</evidence>
<name>A0A850P7V9_9PROT</name>
<sequence>MKDKRVVVLGGTSGIGLAVAQAAAGEGARVSIASSRRSSVDAALARLPDGTDGHALDLRDEAEVSRLFAAIGPFDHLVFTAGESLQLGSIVDMALPSARQFFELRYWGALTAAKYAAPLIQPGGSIVFTSGIAGARPPQAGWALGASICGAMEGLTRALAIELAPIRVNIVVPGFVKTPLWNDIPEENRDAMYATVREKLPVRRIGEPDDLAAAYVFLMKQRFATGQSFVIDGGGLLV</sequence>
<organism evidence="3 4">
    <name type="scientific">Ameyamaea chiangmaiensis</name>
    <dbReference type="NCBI Taxonomy" id="442969"/>
    <lineage>
        <taxon>Bacteria</taxon>
        <taxon>Pseudomonadati</taxon>
        <taxon>Pseudomonadota</taxon>
        <taxon>Alphaproteobacteria</taxon>
        <taxon>Acetobacterales</taxon>
        <taxon>Acetobacteraceae</taxon>
        <taxon>Ameyamaea</taxon>
    </lineage>
</organism>
<dbReference type="SUPFAM" id="SSF51735">
    <property type="entry name" value="NAD(P)-binding Rossmann-fold domains"/>
    <property type="match status" value="1"/>
</dbReference>
<dbReference type="Pfam" id="PF13561">
    <property type="entry name" value="adh_short_C2"/>
    <property type="match status" value="1"/>
</dbReference>
<evidence type="ECO:0000256" key="1">
    <source>
        <dbReference type="ARBA" id="ARBA00006484"/>
    </source>
</evidence>
<proteinExistence type="inferred from homology"/>
<comment type="similarity">
    <text evidence="1">Belongs to the short-chain dehydrogenases/reductases (SDR) family.</text>
</comment>
<dbReference type="EMBL" id="JABXXR010000024">
    <property type="protein sequence ID" value="NVN40024.1"/>
    <property type="molecule type" value="Genomic_DNA"/>
</dbReference>
<dbReference type="InterPro" id="IPR002347">
    <property type="entry name" value="SDR_fam"/>
</dbReference>
<dbReference type="PRINTS" id="PR00081">
    <property type="entry name" value="GDHRDH"/>
</dbReference>
<gene>
    <name evidence="3" type="ORF">HUK82_05530</name>
</gene>
<dbReference type="InterPro" id="IPR036291">
    <property type="entry name" value="NAD(P)-bd_dom_sf"/>
</dbReference>
<accession>A0A850P7V9</accession>
<dbReference type="Gene3D" id="3.40.50.720">
    <property type="entry name" value="NAD(P)-binding Rossmann-like Domain"/>
    <property type="match status" value="1"/>
</dbReference>
<dbReference type="PANTHER" id="PTHR43477:SF1">
    <property type="entry name" value="DIHYDROANTICAPSIN 7-DEHYDROGENASE"/>
    <property type="match status" value="1"/>
</dbReference>
<evidence type="ECO:0000313" key="3">
    <source>
        <dbReference type="EMBL" id="NVN40024.1"/>
    </source>
</evidence>
<reference evidence="3 4" key="1">
    <citation type="submission" date="2020-06" db="EMBL/GenBank/DDBJ databases">
        <title>Description of novel acetic acid bacteria.</title>
        <authorList>
            <person name="Sombolestani A."/>
        </authorList>
    </citation>
    <scope>NUCLEOTIDE SEQUENCE [LARGE SCALE GENOMIC DNA]</scope>
    <source>
        <strain evidence="3 4">LMG 27010</strain>
    </source>
</reference>
<keyword evidence="2" id="KW-0560">Oxidoreductase</keyword>
<dbReference type="InterPro" id="IPR051122">
    <property type="entry name" value="SDR_DHRS6-like"/>
</dbReference>
<dbReference type="PANTHER" id="PTHR43477">
    <property type="entry name" value="DIHYDROANTICAPSIN 7-DEHYDROGENASE"/>
    <property type="match status" value="1"/>
</dbReference>
<comment type="caution">
    <text evidence="3">The sequence shown here is derived from an EMBL/GenBank/DDBJ whole genome shotgun (WGS) entry which is preliminary data.</text>
</comment>
<dbReference type="GO" id="GO:0016491">
    <property type="term" value="F:oxidoreductase activity"/>
    <property type="evidence" value="ECO:0007669"/>
    <property type="project" value="UniProtKB-KW"/>
</dbReference>